<name>L0HF11_METFS</name>
<dbReference type="KEGG" id="mfo:Metfor_0851"/>
<dbReference type="Proteomes" id="UP000010824">
    <property type="component" value="Chromosome"/>
</dbReference>
<evidence type="ECO:0000313" key="2">
    <source>
        <dbReference type="Proteomes" id="UP000010824"/>
    </source>
</evidence>
<sequence length="91" mass="10226" precursor="true">MVFSGAFFVIPIVVSDSAYRYCFMNRDAKTGPSDPVVCFEGVDPAAGMQTGSVREPEHFRTGQAIKTMVFVIYCITKYNAYPRLFKILKTK</sequence>
<keyword evidence="2" id="KW-1185">Reference proteome</keyword>
<gene>
    <name evidence="1" type="ordered locus">Metfor_0851</name>
</gene>
<dbReference type="HOGENOM" id="CLU_2420023_0_0_2"/>
<dbReference type="InParanoid" id="L0HF11"/>
<dbReference type="AlphaFoldDB" id="L0HF11"/>
<evidence type="ECO:0000313" key="1">
    <source>
        <dbReference type="EMBL" id="AGB01908.1"/>
    </source>
</evidence>
<proteinExistence type="predicted"/>
<reference evidence="1 2" key="2">
    <citation type="journal article" date="2014" name="Genome Announc.">
        <title>Complete Genome Sequence of Methanoregula formicica SMSPT, a Mesophilic Hydrogenotrophic Methanogen Isolated from a Methanogenic Upflow Anaerobic Sludge Blanket Reactor.</title>
        <authorList>
            <person name="Yamamoto K."/>
            <person name="Tamaki H."/>
            <person name="Cadillo-Quiroz H."/>
            <person name="Imachi H."/>
            <person name="Kyrpides N."/>
            <person name="Woyke T."/>
            <person name="Goodwin L."/>
            <person name="Zinder S.H."/>
            <person name="Kamagata Y."/>
            <person name="Liu W.T."/>
        </authorList>
    </citation>
    <scope>NUCLEOTIDE SEQUENCE [LARGE SCALE GENOMIC DNA]</scope>
    <source>
        <strain evidence="2">DSM 22288 / NBRC 105244 / SMSP</strain>
    </source>
</reference>
<dbReference type="EMBL" id="CP003167">
    <property type="protein sequence ID" value="AGB01908.1"/>
    <property type="molecule type" value="Genomic_DNA"/>
</dbReference>
<reference evidence="2" key="1">
    <citation type="submission" date="2011-12" db="EMBL/GenBank/DDBJ databases">
        <title>Complete sequence of Methanoregula formicicum SMSP.</title>
        <authorList>
            <person name="Lucas S."/>
            <person name="Han J."/>
            <person name="Lapidus A."/>
            <person name="Cheng J.-F."/>
            <person name="Goodwin L."/>
            <person name="Pitluck S."/>
            <person name="Peters L."/>
            <person name="Ovchinnikova G."/>
            <person name="Teshima H."/>
            <person name="Detter J.C."/>
            <person name="Han C."/>
            <person name="Tapia R."/>
            <person name="Land M."/>
            <person name="Hauser L."/>
            <person name="Kyrpides N."/>
            <person name="Ivanova N."/>
            <person name="Pagani I."/>
            <person name="Imachi H."/>
            <person name="Tamaki H."/>
            <person name="Sekiguchi Y."/>
            <person name="Kamagata Y."/>
            <person name="Cadillo-Quiroz H."/>
            <person name="Zinder S."/>
            <person name="Liu W.-T."/>
            <person name="Woyke T."/>
        </authorList>
    </citation>
    <scope>NUCLEOTIDE SEQUENCE [LARGE SCALE GENOMIC DNA]</scope>
    <source>
        <strain evidence="2">DSM 22288 / NBRC 105244 / SMSP</strain>
    </source>
</reference>
<organism evidence="1 2">
    <name type="scientific">Methanoregula formicica (strain DSM 22288 / NBRC 105244 / SMSP)</name>
    <dbReference type="NCBI Taxonomy" id="593750"/>
    <lineage>
        <taxon>Archaea</taxon>
        <taxon>Methanobacteriati</taxon>
        <taxon>Methanobacteriota</taxon>
        <taxon>Stenosarchaea group</taxon>
        <taxon>Methanomicrobia</taxon>
        <taxon>Methanomicrobiales</taxon>
        <taxon>Methanoregulaceae</taxon>
        <taxon>Methanoregula</taxon>
    </lineage>
</organism>
<protein>
    <submittedName>
        <fullName evidence="1">Uncharacterized protein</fullName>
    </submittedName>
</protein>
<accession>L0HF11</accession>